<keyword evidence="4" id="KW-1185">Reference proteome</keyword>
<keyword evidence="1" id="KW-1133">Transmembrane helix</keyword>
<feature type="transmembrane region" description="Helical" evidence="1">
    <location>
        <begin position="12"/>
        <end position="34"/>
    </location>
</feature>
<name>L1J2H8_GUITC</name>
<feature type="transmembrane region" description="Helical" evidence="1">
    <location>
        <begin position="41"/>
        <end position="65"/>
    </location>
</feature>
<evidence type="ECO:0000256" key="1">
    <source>
        <dbReference type="SAM" id="Phobius"/>
    </source>
</evidence>
<dbReference type="HOGENOM" id="CLU_1931569_0_0_1"/>
<feature type="transmembrane region" description="Helical" evidence="1">
    <location>
        <begin position="71"/>
        <end position="93"/>
    </location>
</feature>
<reference evidence="4" key="2">
    <citation type="submission" date="2012-11" db="EMBL/GenBank/DDBJ databases">
        <authorList>
            <person name="Kuo A."/>
            <person name="Curtis B.A."/>
            <person name="Tanifuji G."/>
            <person name="Burki F."/>
            <person name="Gruber A."/>
            <person name="Irimia M."/>
            <person name="Maruyama S."/>
            <person name="Arias M.C."/>
            <person name="Ball S.G."/>
            <person name="Gile G.H."/>
            <person name="Hirakawa Y."/>
            <person name="Hopkins J.F."/>
            <person name="Rensing S.A."/>
            <person name="Schmutz J."/>
            <person name="Symeonidi A."/>
            <person name="Elias M."/>
            <person name="Eveleigh R.J."/>
            <person name="Herman E.K."/>
            <person name="Klute M.J."/>
            <person name="Nakayama T."/>
            <person name="Obornik M."/>
            <person name="Reyes-Prieto A."/>
            <person name="Armbrust E.V."/>
            <person name="Aves S.J."/>
            <person name="Beiko R.G."/>
            <person name="Coutinho P."/>
            <person name="Dacks J.B."/>
            <person name="Durnford D.G."/>
            <person name="Fast N.M."/>
            <person name="Green B.R."/>
            <person name="Grisdale C."/>
            <person name="Hempe F."/>
            <person name="Henrissat B."/>
            <person name="Hoppner M.P."/>
            <person name="Ishida K.-I."/>
            <person name="Kim E."/>
            <person name="Koreny L."/>
            <person name="Kroth P.G."/>
            <person name="Liu Y."/>
            <person name="Malik S.-B."/>
            <person name="Maier U.G."/>
            <person name="McRose D."/>
            <person name="Mock T."/>
            <person name="Neilson J.A."/>
            <person name="Onodera N.T."/>
            <person name="Poole A.M."/>
            <person name="Pritham E.J."/>
            <person name="Richards T.A."/>
            <person name="Rocap G."/>
            <person name="Roy S.W."/>
            <person name="Sarai C."/>
            <person name="Schaack S."/>
            <person name="Shirato S."/>
            <person name="Slamovits C.H."/>
            <person name="Spencer D.F."/>
            <person name="Suzuki S."/>
            <person name="Worden A.Z."/>
            <person name="Zauner S."/>
            <person name="Barry K."/>
            <person name="Bell C."/>
            <person name="Bharti A.K."/>
            <person name="Crow J.A."/>
            <person name="Grimwood J."/>
            <person name="Kramer R."/>
            <person name="Lindquist E."/>
            <person name="Lucas S."/>
            <person name="Salamov A."/>
            <person name="McFadden G.I."/>
            <person name="Lane C.E."/>
            <person name="Keeling P.J."/>
            <person name="Gray M.W."/>
            <person name="Grigoriev I.V."/>
            <person name="Archibald J.M."/>
        </authorList>
    </citation>
    <scope>NUCLEOTIDE SEQUENCE</scope>
    <source>
        <strain evidence="4">CCMP2712</strain>
    </source>
</reference>
<dbReference type="EnsemblProtists" id="EKX42522">
    <property type="protein sequence ID" value="EKX42522"/>
    <property type="gene ID" value="GUITHDRAFT_111497"/>
</dbReference>
<evidence type="ECO:0000313" key="3">
    <source>
        <dbReference type="EnsemblProtists" id="EKX42522"/>
    </source>
</evidence>
<dbReference type="GeneID" id="17299232"/>
<evidence type="ECO:0000313" key="2">
    <source>
        <dbReference type="EMBL" id="EKX42522.1"/>
    </source>
</evidence>
<reference evidence="3" key="3">
    <citation type="submission" date="2016-03" db="UniProtKB">
        <authorList>
            <consortium name="EnsemblProtists"/>
        </authorList>
    </citation>
    <scope>IDENTIFICATION</scope>
</reference>
<gene>
    <name evidence="2" type="ORF">GUITHDRAFT_111497</name>
</gene>
<keyword evidence="1" id="KW-0812">Transmembrane</keyword>
<protein>
    <submittedName>
        <fullName evidence="2 3">Uncharacterized protein</fullName>
    </submittedName>
</protein>
<dbReference type="RefSeq" id="XP_005829502.1">
    <property type="nucleotide sequence ID" value="XM_005829445.1"/>
</dbReference>
<dbReference type="KEGG" id="gtt:GUITHDRAFT_111497"/>
<keyword evidence="1" id="KW-0472">Membrane</keyword>
<evidence type="ECO:0000313" key="4">
    <source>
        <dbReference type="Proteomes" id="UP000011087"/>
    </source>
</evidence>
<organism evidence="2">
    <name type="scientific">Guillardia theta (strain CCMP2712)</name>
    <name type="common">Cryptophyte</name>
    <dbReference type="NCBI Taxonomy" id="905079"/>
    <lineage>
        <taxon>Eukaryota</taxon>
        <taxon>Cryptophyceae</taxon>
        <taxon>Pyrenomonadales</taxon>
        <taxon>Geminigeraceae</taxon>
        <taxon>Guillardia</taxon>
    </lineage>
</organism>
<sequence>MLISVSLNYFSAILFLILPFALLGFLVVFIAIYFKWKRGIQIFIGISLVQFVLALIPFVHIVFVLEQGWLYWHRVLIFLFEMVLHLTGVLLGIRLLMPVEEVKEEQVGLIGKVKNATSSLKDKLVNKIYRK</sequence>
<dbReference type="AlphaFoldDB" id="L1J2H8"/>
<accession>L1J2H8</accession>
<dbReference type="EMBL" id="JH993016">
    <property type="protein sequence ID" value="EKX42522.1"/>
    <property type="molecule type" value="Genomic_DNA"/>
</dbReference>
<reference evidence="2 4" key="1">
    <citation type="journal article" date="2012" name="Nature">
        <title>Algal genomes reveal evolutionary mosaicism and the fate of nucleomorphs.</title>
        <authorList>
            <consortium name="DOE Joint Genome Institute"/>
            <person name="Curtis B.A."/>
            <person name="Tanifuji G."/>
            <person name="Burki F."/>
            <person name="Gruber A."/>
            <person name="Irimia M."/>
            <person name="Maruyama S."/>
            <person name="Arias M.C."/>
            <person name="Ball S.G."/>
            <person name="Gile G.H."/>
            <person name="Hirakawa Y."/>
            <person name="Hopkins J.F."/>
            <person name="Kuo A."/>
            <person name="Rensing S.A."/>
            <person name="Schmutz J."/>
            <person name="Symeonidi A."/>
            <person name="Elias M."/>
            <person name="Eveleigh R.J."/>
            <person name="Herman E.K."/>
            <person name="Klute M.J."/>
            <person name="Nakayama T."/>
            <person name="Obornik M."/>
            <person name="Reyes-Prieto A."/>
            <person name="Armbrust E.V."/>
            <person name="Aves S.J."/>
            <person name="Beiko R.G."/>
            <person name="Coutinho P."/>
            <person name="Dacks J.B."/>
            <person name="Durnford D.G."/>
            <person name="Fast N.M."/>
            <person name="Green B.R."/>
            <person name="Grisdale C.J."/>
            <person name="Hempel F."/>
            <person name="Henrissat B."/>
            <person name="Hoppner M.P."/>
            <person name="Ishida K."/>
            <person name="Kim E."/>
            <person name="Koreny L."/>
            <person name="Kroth P.G."/>
            <person name="Liu Y."/>
            <person name="Malik S.B."/>
            <person name="Maier U.G."/>
            <person name="McRose D."/>
            <person name="Mock T."/>
            <person name="Neilson J.A."/>
            <person name="Onodera N.T."/>
            <person name="Poole A.M."/>
            <person name="Pritham E.J."/>
            <person name="Richards T.A."/>
            <person name="Rocap G."/>
            <person name="Roy S.W."/>
            <person name="Sarai C."/>
            <person name="Schaack S."/>
            <person name="Shirato S."/>
            <person name="Slamovits C.H."/>
            <person name="Spencer D.F."/>
            <person name="Suzuki S."/>
            <person name="Worden A.Z."/>
            <person name="Zauner S."/>
            <person name="Barry K."/>
            <person name="Bell C."/>
            <person name="Bharti A.K."/>
            <person name="Crow J.A."/>
            <person name="Grimwood J."/>
            <person name="Kramer R."/>
            <person name="Lindquist E."/>
            <person name="Lucas S."/>
            <person name="Salamov A."/>
            <person name="McFadden G.I."/>
            <person name="Lane C.E."/>
            <person name="Keeling P.J."/>
            <person name="Gray M.W."/>
            <person name="Grigoriev I.V."/>
            <person name="Archibald J.M."/>
        </authorList>
    </citation>
    <scope>NUCLEOTIDE SEQUENCE</scope>
    <source>
        <strain evidence="2 4">CCMP2712</strain>
    </source>
</reference>
<dbReference type="Proteomes" id="UP000011087">
    <property type="component" value="Unassembled WGS sequence"/>
</dbReference>
<dbReference type="PaxDb" id="55529-EKX42522"/>
<proteinExistence type="predicted"/>